<evidence type="ECO:0000313" key="2">
    <source>
        <dbReference type="Proteomes" id="UP001231649"/>
    </source>
</evidence>
<protein>
    <submittedName>
        <fullName evidence="1">Uncharacterized protein</fullName>
    </submittedName>
</protein>
<comment type="caution">
    <text evidence="1">The sequence shown here is derived from an EMBL/GenBank/DDBJ whole genome shotgun (WGS) entry which is preliminary data.</text>
</comment>
<proteinExistence type="predicted"/>
<evidence type="ECO:0000313" key="1">
    <source>
        <dbReference type="EMBL" id="KAJ8730928.1"/>
    </source>
</evidence>
<organism evidence="1 2">
    <name type="scientific">Mythimna loreyi</name>
    <dbReference type="NCBI Taxonomy" id="667449"/>
    <lineage>
        <taxon>Eukaryota</taxon>
        <taxon>Metazoa</taxon>
        <taxon>Ecdysozoa</taxon>
        <taxon>Arthropoda</taxon>
        <taxon>Hexapoda</taxon>
        <taxon>Insecta</taxon>
        <taxon>Pterygota</taxon>
        <taxon>Neoptera</taxon>
        <taxon>Endopterygota</taxon>
        <taxon>Lepidoptera</taxon>
        <taxon>Glossata</taxon>
        <taxon>Ditrysia</taxon>
        <taxon>Noctuoidea</taxon>
        <taxon>Noctuidae</taxon>
        <taxon>Noctuinae</taxon>
        <taxon>Hadenini</taxon>
        <taxon>Mythimna</taxon>
    </lineage>
</organism>
<keyword evidence="2" id="KW-1185">Reference proteome</keyword>
<reference evidence="1" key="1">
    <citation type="submission" date="2023-03" db="EMBL/GenBank/DDBJ databases">
        <title>Chromosome-level genomes of two armyworms, Mythimna separata and Mythimna loreyi, provide insights into the biosynthesis and reception of sex pheromones.</title>
        <authorList>
            <person name="Zhao H."/>
        </authorList>
    </citation>
    <scope>NUCLEOTIDE SEQUENCE</scope>
    <source>
        <strain evidence="1">BeijingLab</strain>
    </source>
</reference>
<sequence>MNTSDLNFLNKSVSDTEVNTAGTHKTPPNYVFQRAKRSRDDMDDSLIKQLNEFKEEMKIMLSSFNEKQGKETHKINSKLLEIQQSNIHIEKSIAFLTAQNSDLQEKINRLEMQSKEDKKYISILENKIEDMQTESRKSNLTIKNCPRINGETKEDLLEMATSLFENIQCNIKKNDIKDIYRVRGKTAEKRNTPIVVEIGSTILKTEALKMAKAFNTKHQNKLSCKHMGLKSQEDTPVFISEHLTAKGSRLHFLARDLTKAGIYKFCWTAYGKVYIKKDENSPTIIIRTEEQVHKLLLDK</sequence>
<dbReference type="EMBL" id="CM056788">
    <property type="protein sequence ID" value="KAJ8730928.1"/>
    <property type="molecule type" value="Genomic_DNA"/>
</dbReference>
<name>A0ACC2R210_9NEOP</name>
<gene>
    <name evidence="1" type="ORF">PYW08_002341</name>
</gene>
<dbReference type="Proteomes" id="UP001231649">
    <property type="component" value="Chromosome 12"/>
</dbReference>
<accession>A0ACC2R210</accession>